<dbReference type="EMBL" id="JAEUXJ010000010">
    <property type="protein sequence ID" value="MBL6457834.1"/>
    <property type="molecule type" value="Genomic_DNA"/>
</dbReference>
<organism evidence="1 2">
    <name type="scientific">Belnapia mucosa</name>
    <dbReference type="NCBI Taxonomy" id="2804532"/>
    <lineage>
        <taxon>Bacteria</taxon>
        <taxon>Pseudomonadati</taxon>
        <taxon>Pseudomonadota</taxon>
        <taxon>Alphaproteobacteria</taxon>
        <taxon>Acetobacterales</taxon>
        <taxon>Roseomonadaceae</taxon>
        <taxon>Belnapia</taxon>
    </lineage>
</organism>
<evidence type="ECO:0000313" key="1">
    <source>
        <dbReference type="EMBL" id="MBL6457834.1"/>
    </source>
</evidence>
<proteinExistence type="predicted"/>
<comment type="caution">
    <text evidence="1">The sequence shown here is derived from an EMBL/GenBank/DDBJ whole genome shotgun (WGS) entry which is preliminary data.</text>
</comment>
<keyword evidence="2" id="KW-1185">Reference proteome</keyword>
<protein>
    <submittedName>
        <fullName evidence="1">Uncharacterized protein</fullName>
    </submittedName>
</protein>
<evidence type="ECO:0000313" key="2">
    <source>
        <dbReference type="Proteomes" id="UP000606490"/>
    </source>
</evidence>
<name>A0ABS1VAS5_9PROT</name>
<reference evidence="1 2" key="1">
    <citation type="submission" date="2021-01" db="EMBL/GenBank/DDBJ databases">
        <title>Belnapia mucosa sp. nov. and Belnapia arida sp. nov., isolated from the Tabernas Desert (Almeria, Spain).</title>
        <authorList>
            <person name="Molina-Menor E."/>
            <person name="Vidal-Verdu A."/>
            <person name="Calonge A."/>
            <person name="Satari L."/>
            <person name="Pereto Magraner J."/>
            <person name="Porcar Miralles M."/>
        </authorList>
    </citation>
    <scope>NUCLEOTIDE SEQUENCE [LARGE SCALE GENOMIC DNA]</scope>
    <source>
        <strain evidence="1 2">T6</strain>
    </source>
</reference>
<sequence>MGRRVARMERAWGGRDDLSRLSDAELDAAINDVQRRMIEGYAGRLHRFNAPEEADEAEAALRKWVEWGEIAARLIAGRTAPRSAISGEGQP</sequence>
<accession>A0ABS1VAS5</accession>
<gene>
    <name evidence="1" type="ORF">JMJ55_21070</name>
</gene>
<dbReference type="Proteomes" id="UP000606490">
    <property type="component" value="Unassembled WGS sequence"/>
</dbReference>
<dbReference type="RefSeq" id="WP_202827572.1">
    <property type="nucleotide sequence ID" value="NZ_JAEUXJ010000010.1"/>
</dbReference>